<dbReference type="Gene3D" id="3.40.30.10">
    <property type="entry name" value="Glutaredoxin"/>
    <property type="match status" value="1"/>
</dbReference>
<dbReference type="InterPro" id="IPR036249">
    <property type="entry name" value="Thioredoxin-like_sf"/>
</dbReference>
<name>M2PVJ2_CERS8</name>
<dbReference type="STRING" id="914234.M2PVJ2"/>
<evidence type="ECO:0000313" key="3">
    <source>
        <dbReference type="Proteomes" id="UP000016930"/>
    </source>
</evidence>
<evidence type="ECO:0000313" key="2">
    <source>
        <dbReference type="EMBL" id="EMD40789.1"/>
    </source>
</evidence>
<feature type="compositionally biased region" description="Low complexity" evidence="1">
    <location>
        <begin position="1"/>
        <end position="13"/>
    </location>
</feature>
<evidence type="ECO:0000256" key="1">
    <source>
        <dbReference type="SAM" id="MobiDB-lite"/>
    </source>
</evidence>
<gene>
    <name evidence="2" type="ORF">CERSUDRAFT_111373</name>
</gene>
<sequence length="229" mass="25975">MSSSKSSVAALAARLTQPGPSASKRADDDGSDLDDEELFAQLEAEIENDSDIALRERGLEKIKRDMEALKQMRQSGHGRYDEIIDEKEVVRISANEPRCVIHFYHSNFKRCEIMDKHLGSLAPKYFNTRFLRVFVENVPWLVEKLGVKVLPCVVCFIDGVSKDRLIGFEDLGNKDYFETATLEWRLMNSGVIQKEQKCDSGVTYGVSSSVRQNIRGQPVDDDFDFDLDD</sequence>
<feature type="region of interest" description="Disordered" evidence="1">
    <location>
        <begin position="1"/>
        <end position="34"/>
    </location>
</feature>
<dbReference type="EMBL" id="KB445792">
    <property type="protein sequence ID" value="EMD40789.1"/>
    <property type="molecule type" value="Genomic_DNA"/>
</dbReference>
<dbReference type="SUPFAM" id="SSF52833">
    <property type="entry name" value="Thioredoxin-like"/>
    <property type="match status" value="1"/>
</dbReference>
<organism evidence="2 3">
    <name type="scientific">Ceriporiopsis subvermispora (strain B)</name>
    <name type="common">White-rot fungus</name>
    <name type="synonym">Gelatoporia subvermispora</name>
    <dbReference type="NCBI Taxonomy" id="914234"/>
    <lineage>
        <taxon>Eukaryota</taxon>
        <taxon>Fungi</taxon>
        <taxon>Dikarya</taxon>
        <taxon>Basidiomycota</taxon>
        <taxon>Agaricomycotina</taxon>
        <taxon>Agaricomycetes</taxon>
        <taxon>Polyporales</taxon>
        <taxon>Gelatoporiaceae</taxon>
        <taxon>Gelatoporia</taxon>
    </lineage>
</organism>
<protein>
    <submittedName>
        <fullName evidence="2">Phosducin like protein</fullName>
    </submittedName>
</protein>
<dbReference type="AlphaFoldDB" id="M2PVJ2"/>
<accession>M2PVJ2</accession>
<dbReference type="HOGENOM" id="CLU_072378_0_1_1"/>
<keyword evidence="3" id="KW-1185">Reference proteome</keyword>
<dbReference type="Proteomes" id="UP000016930">
    <property type="component" value="Unassembled WGS sequence"/>
</dbReference>
<dbReference type="OrthoDB" id="10257948at2759"/>
<reference evidence="2 3" key="1">
    <citation type="journal article" date="2012" name="Proc. Natl. Acad. Sci. U.S.A.">
        <title>Comparative genomics of Ceriporiopsis subvermispora and Phanerochaete chrysosporium provide insight into selective ligninolysis.</title>
        <authorList>
            <person name="Fernandez-Fueyo E."/>
            <person name="Ruiz-Duenas F.J."/>
            <person name="Ferreira P."/>
            <person name="Floudas D."/>
            <person name="Hibbett D.S."/>
            <person name="Canessa P."/>
            <person name="Larrondo L.F."/>
            <person name="James T.Y."/>
            <person name="Seelenfreund D."/>
            <person name="Lobos S."/>
            <person name="Polanco R."/>
            <person name="Tello M."/>
            <person name="Honda Y."/>
            <person name="Watanabe T."/>
            <person name="Watanabe T."/>
            <person name="Ryu J.S."/>
            <person name="Kubicek C.P."/>
            <person name="Schmoll M."/>
            <person name="Gaskell J."/>
            <person name="Hammel K.E."/>
            <person name="St John F.J."/>
            <person name="Vanden Wymelenberg A."/>
            <person name="Sabat G."/>
            <person name="Splinter BonDurant S."/>
            <person name="Syed K."/>
            <person name="Yadav J.S."/>
            <person name="Doddapaneni H."/>
            <person name="Subramanian V."/>
            <person name="Lavin J.L."/>
            <person name="Oguiza J.A."/>
            <person name="Perez G."/>
            <person name="Pisabarro A.G."/>
            <person name="Ramirez L."/>
            <person name="Santoyo F."/>
            <person name="Master E."/>
            <person name="Coutinho P.M."/>
            <person name="Henrissat B."/>
            <person name="Lombard V."/>
            <person name="Magnuson J.K."/>
            <person name="Kuees U."/>
            <person name="Hori C."/>
            <person name="Igarashi K."/>
            <person name="Samejima M."/>
            <person name="Held B.W."/>
            <person name="Barry K.W."/>
            <person name="LaButti K.M."/>
            <person name="Lapidus A."/>
            <person name="Lindquist E.A."/>
            <person name="Lucas S.M."/>
            <person name="Riley R."/>
            <person name="Salamov A.A."/>
            <person name="Hoffmeister D."/>
            <person name="Schwenk D."/>
            <person name="Hadar Y."/>
            <person name="Yarden O."/>
            <person name="de Vries R.P."/>
            <person name="Wiebenga A."/>
            <person name="Stenlid J."/>
            <person name="Eastwood D."/>
            <person name="Grigoriev I.V."/>
            <person name="Berka R.M."/>
            <person name="Blanchette R.A."/>
            <person name="Kersten P."/>
            <person name="Martinez A.T."/>
            <person name="Vicuna R."/>
            <person name="Cullen D."/>
        </authorList>
    </citation>
    <scope>NUCLEOTIDE SEQUENCE [LARGE SCALE GENOMIC DNA]</scope>
    <source>
        <strain evidence="2 3">B</strain>
    </source>
</reference>
<dbReference type="CDD" id="cd02989">
    <property type="entry name" value="Phd_like_TxnDC9"/>
    <property type="match status" value="1"/>
</dbReference>
<proteinExistence type="predicted"/>
<dbReference type="PANTHER" id="PTHR21148">
    <property type="entry name" value="THIOREDOXIN DOMAIN-CONTAINING PROTEIN 9"/>
    <property type="match status" value="1"/>
</dbReference>